<gene>
    <name evidence="1" type="ORF">IQ227_24990</name>
</gene>
<reference evidence="1 2" key="1">
    <citation type="submission" date="2020-10" db="EMBL/GenBank/DDBJ databases">
        <authorList>
            <person name="Castelo-Branco R."/>
            <person name="Eusebio N."/>
            <person name="Adriana R."/>
            <person name="Vieira A."/>
            <person name="Brugerolle De Fraissinette N."/>
            <person name="Rezende De Castro R."/>
            <person name="Schneider M.P."/>
            <person name="Vasconcelos V."/>
            <person name="Leao P.N."/>
        </authorList>
    </citation>
    <scope>NUCLEOTIDE SEQUENCE [LARGE SCALE GENOMIC DNA]</scope>
    <source>
        <strain evidence="1 2">LEGE 00250</strain>
    </source>
</reference>
<organism evidence="1 2">
    <name type="scientific">Sphaerospermopsis aphanizomenoides LEGE 00250</name>
    <dbReference type="NCBI Taxonomy" id="2777972"/>
    <lineage>
        <taxon>Bacteria</taxon>
        <taxon>Bacillati</taxon>
        <taxon>Cyanobacteriota</taxon>
        <taxon>Cyanophyceae</taxon>
        <taxon>Nostocales</taxon>
        <taxon>Aphanizomenonaceae</taxon>
        <taxon>Sphaerospermopsis</taxon>
        <taxon>Sphaerospermopsis aphanizomenoides</taxon>
    </lineage>
</organism>
<keyword evidence="2" id="KW-1185">Reference proteome</keyword>
<accession>A0ABR9VL13</accession>
<sequence length="54" mass="6098">MTTLTQPKPKTFTLTYFDGEFDALIGLLPQVTELDSPYYQGYLAASLEHDLVPF</sequence>
<evidence type="ECO:0008006" key="3">
    <source>
        <dbReference type="Google" id="ProtNLM"/>
    </source>
</evidence>
<proteinExistence type="predicted"/>
<name>A0ABR9VL13_9CYAN</name>
<protein>
    <recommendedName>
        <fullName evidence="3">Phage tail protein</fullName>
    </recommendedName>
</protein>
<dbReference type="RefSeq" id="WP_015083737.1">
    <property type="nucleotide sequence ID" value="NZ_JADEWB010000284.1"/>
</dbReference>
<evidence type="ECO:0000313" key="2">
    <source>
        <dbReference type="Proteomes" id="UP000606776"/>
    </source>
</evidence>
<evidence type="ECO:0000313" key="1">
    <source>
        <dbReference type="EMBL" id="MBE9239176.1"/>
    </source>
</evidence>
<comment type="caution">
    <text evidence="1">The sequence shown here is derived from an EMBL/GenBank/DDBJ whole genome shotgun (WGS) entry which is preliminary data.</text>
</comment>
<dbReference type="Proteomes" id="UP000606776">
    <property type="component" value="Unassembled WGS sequence"/>
</dbReference>
<dbReference type="EMBL" id="JADEWB010000284">
    <property type="protein sequence ID" value="MBE9239176.1"/>
    <property type="molecule type" value="Genomic_DNA"/>
</dbReference>